<dbReference type="GO" id="GO:0090729">
    <property type="term" value="F:toxin activity"/>
    <property type="evidence" value="ECO:0007669"/>
    <property type="project" value="UniProtKB-KW"/>
</dbReference>
<dbReference type="GO" id="GO:0016788">
    <property type="term" value="F:hydrolase activity, acting on ester bonds"/>
    <property type="evidence" value="ECO:0007669"/>
    <property type="project" value="InterPro"/>
</dbReference>
<dbReference type="Pfam" id="PF01850">
    <property type="entry name" value="PIN"/>
    <property type="match status" value="1"/>
</dbReference>
<dbReference type="Gene3D" id="3.40.50.1010">
    <property type="entry name" value="5'-nuclease"/>
    <property type="match status" value="1"/>
</dbReference>
<sequence length="154" mass="17065">MSATKKPYGRCSIIIPDVNILVYAFHSAAPQHKPAQQWLSSALNRHETIGLLNVVTTGFLRVMTNHKLFHKPLTAQQALTALNTILEAPNGTLLSSSPGTWTTFTELVRLHKLKASDIPDAWIAAAVIEEEATLLSQGQGFARFRELRWHPLSD</sequence>
<evidence type="ECO:0000256" key="2">
    <source>
        <dbReference type="ARBA" id="ARBA00022722"/>
    </source>
</evidence>
<gene>
    <name evidence="6" type="primary">vapC</name>
    <name evidence="8" type="ORF">FNY97_00570</name>
</gene>
<evidence type="ECO:0000313" key="8">
    <source>
        <dbReference type="EMBL" id="TRX64427.1"/>
    </source>
</evidence>
<dbReference type="EC" id="3.1.-.-" evidence="6"/>
<comment type="caution">
    <text evidence="8">The sequence shown here is derived from an EMBL/GenBank/DDBJ whole genome shotgun (WGS) entry which is preliminary data.</text>
</comment>
<comment type="similarity">
    <text evidence="6">Belongs to the PINc/VapC protein family.</text>
</comment>
<evidence type="ECO:0000256" key="1">
    <source>
        <dbReference type="ARBA" id="ARBA00022649"/>
    </source>
</evidence>
<dbReference type="NCBIfam" id="TIGR00028">
    <property type="entry name" value="Mtu_PIN_fam"/>
    <property type="match status" value="1"/>
</dbReference>
<feature type="binding site" evidence="6">
    <location>
        <position position="17"/>
    </location>
    <ligand>
        <name>Mg(2+)</name>
        <dbReference type="ChEBI" id="CHEBI:18420"/>
    </ligand>
</feature>
<keyword evidence="3 6" id="KW-0479">Metal-binding</keyword>
<reference evidence="8 9" key="1">
    <citation type="submission" date="2019-07" db="EMBL/GenBank/DDBJ databases">
        <title>Draft genome of C. aurimucosum strain 2274.</title>
        <authorList>
            <person name="Pacheco L.G.C."/>
            <person name="Aguiar E.R.G.R."/>
            <person name="Santos C.S."/>
            <person name="Rocha D.J.P.G."/>
            <person name="Sant'Anna L.O."/>
            <person name="Mattos-Guaraldi A.L."/>
            <person name="Santos L.S."/>
        </authorList>
    </citation>
    <scope>NUCLEOTIDE SEQUENCE [LARGE SCALE GENOMIC DNA]</scope>
    <source>
        <strain evidence="8 9">2274</strain>
    </source>
</reference>
<dbReference type="Proteomes" id="UP000320443">
    <property type="component" value="Unassembled WGS sequence"/>
</dbReference>
<dbReference type="AlphaFoldDB" id="A0A553G4L0"/>
<accession>A0A553G4L0</accession>
<evidence type="ECO:0000256" key="4">
    <source>
        <dbReference type="ARBA" id="ARBA00022801"/>
    </source>
</evidence>
<dbReference type="HAMAP" id="MF_00265">
    <property type="entry name" value="VapC_Nob1"/>
    <property type="match status" value="1"/>
</dbReference>
<evidence type="ECO:0000256" key="3">
    <source>
        <dbReference type="ARBA" id="ARBA00022723"/>
    </source>
</evidence>
<organism evidence="8 9">
    <name type="scientific">Corynebacterium hiratae</name>
    <dbReference type="NCBI Taxonomy" id="3139423"/>
    <lineage>
        <taxon>Bacteria</taxon>
        <taxon>Bacillati</taxon>
        <taxon>Actinomycetota</taxon>
        <taxon>Actinomycetes</taxon>
        <taxon>Mycobacteriales</taxon>
        <taxon>Corynebacteriaceae</taxon>
        <taxon>Corynebacterium</taxon>
    </lineage>
</organism>
<feature type="domain" description="PIN" evidence="7">
    <location>
        <begin position="14"/>
        <end position="145"/>
    </location>
</feature>
<proteinExistence type="inferred from homology"/>
<dbReference type="InterPro" id="IPR022907">
    <property type="entry name" value="VapC_family"/>
</dbReference>
<evidence type="ECO:0000313" key="9">
    <source>
        <dbReference type="Proteomes" id="UP000320443"/>
    </source>
</evidence>
<keyword evidence="6" id="KW-0800">Toxin</keyword>
<evidence type="ECO:0000256" key="6">
    <source>
        <dbReference type="HAMAP-Rule" id="MF_00265"/>
    </source>
</evidence>
<dbReference type="GO" id="GO:0045926">
    <property type="term" value="P:negative regulation of growth"/>
    <property type="evidence" value="ECO:0007669"/>
    <property type="project" value="UniProtKB-ARBA"/>
</dbReference>
<dbReference type="EMBL" id="VKDK01000001">
    <property type="protein sequence ID" value="TRX64427.1"/>
    <property type="molecule type" value="Genomic_DNA"/>
</dbReference>
<dbReference type="SUPFAM" id="SSF88723">
    <property type="entry name" value="PIN domain-like"/>
    <property type="match status" value="1"/>
</dbReference>
<feature type="binding site" evidence="6">
    <location>
        <position position="120"/>
    </location>
    <ligand>
        <name>Mg(2+)</name>
        <dbReference type="ChEBI" id="CHEBI:18420"/>
    </ligand>
</feature>
<dbReference type="GO" id="GO:0004540">
    <property type="term" value="F:RNA nuclease activity"/>
    <property type="evidence" value="ECO:0007669"/>
    <property type="project" value="InterPro"/>
</dbReference>
<dbReference type="GO" id="GO:0000287">
    <property type="term" value="F:magnesium ion binding"/>
    <property type="evidence" value="ECO:0007669"/>
    <property type="project" value="UniProtKB-UniRule"/>
</dbReference>
<keyword evidence="4 6" id="KW-0378">Hydrolase</keyword>
<dbReference type="InterPro" id="IPR029060">
    <property type="entry name" value="PIN-like_dom_sf"/>
</dbReference>
<comment type="cofactor">
    <cofactor evidence="6">
        <name>Mg(2+)</name>
        <dbReference type="ChEBI" id="CHEBI:18420"/>
    </cofactor>
</comment>
<comment type="function">
    <text evidence="6">Toxic component of a toxin-antitoxin (TA) system. An RNase.</text>
</comment>
<evidence type="ECO:0000256" key="5">
    <source>
        <dbReference type="ARBA" id="ARBA00022842"/>
    </source>
</evidence>
<name>A0A553G4L0_9CORY</name>
<keyword evidence="5 6" id="KW-0460">Magnesium</keyword>
<keyword evidence="1 6" id="KW-1277">Toxin-antitoxin system</keyword>
<keyword evidence="9" id="KW-1185">Reference proteome</keyword>
<keyword evidence="2 6" id="KW-0540">Nuclease</keyword>
<protein>
    <recommendedName>
        <fullName evidence="6">Ribonuclease VapC</fullName>
        <shortName evidence="6">RNase VapC</shortName>
        <ecNumber evidence="6">3.1.-.-</ecNumber>
    </recommendedName>
    <alternativeName>
        <fullName evidence="6">Toxin VapC</fullName>
    </alternativeName>
</protein>
<evidence type="ECO:0000259" key="7">
    <source>
        <dbReference type="Pfam" id="PF01850"/>
    </source>
</evidence>
<dbReference type="InterPro" id="IPR006226">
    <property type="entry name" value="Mtu_PIN"/>
</dbReference>
<dbReference type="InterPro" id="IPR002716">
    <property type="entry name" value="PIN_dom"/>
</dbReference>